<feature type="coiled-coil region" evidence="1">
    <location>
        <begin position="170"/>
        <end position="197"/>
    </location>
</feature>
<sequence length="284" mass="32638">MSALQSTLTAAIGAAAVGFCYFQQKTHEEEINSLNATVASIRKKQAEQDEIAQRNGVNALEVEESKRNHLNDELGRLSNTIFGSLEEQKEESQNKTIQFNERIHSLEAACEQLRYAIEDHNENSERIRDQVNEGQETINLMNQTLNENSHRIDEAQLHFDEAQVKNGERLLKLEEGMASLVSKLSELKTEHQNFQHEQLDRLLKIDNAQRLTETQMRDYIDDKVQAAREDYNEQLHKFGMLYKNSIQELNARVELQSKSIESLGQFENLETVYSSTTPSNRDIL</sequence>
<reference evidence="2 3" key="1">
    <citation type="submission" date="2021-04" db="EMBL/GenBank/DDBJ databases">
        <authorList>
            <person name="Bliznina A."/>
        </authorList>
    </citation>
    <scope>NUCLEOTIDE SEQUENCE [LARGE SCALE GENOMIC DNA]</scope>
</reference>
<proteinExistence type="predicted"/>
<name>A0ABN7T090_OIKDI</name>
<organism evidence="2 3">
    <name type="scientific">Oikopleura dioica</name>
    <name type="common">Tunicate</name>
    <dbReference type="NCBI Taxonomy" id="34765"/>
    <lineage>
        <taxon>Eukaryota</taxon>
        <taxon>Metazoa</taxon>
        <taxon>Chordata</taxon>
        <taxon>Tunicata</taxon>
        <taxon>Appendicularia</taxon>
        <taxon>Copelata</taxon>
        <taxon>Oikopleuridae</taxon>
        <taxon>Oikopleura</taxon>
    </lineage>
</organism>
<dbReference type="EMBL" id="OU015567">
    <property type="protein sequence ID" value="CAG5111245.1"/>
    <property type="molecule type" value="Genomic_DNA"/>
</dbReference>
<dbReference type="Proteomes" id="UP001158576">
    <property type="component" value="Chromosome 2"/>
</dbReference>
<gene>
    <name evidence="2" type="ORF">OKIOD_LOCUS14337</name>
</gene>
<evidence type="ECO:0000256" key="1">
    <source>
        <dbReference type="SAM" id="Coils"/>
    </source>
</evidence>
<accession>A0ABN7T090</accession>
<keyword evidence="3" id="KW-1185">Reference proteome</keyword>
<feature type="coiled-coil region" evidence="1">
    <location>
        <begin position="24"/>
        <end position="137"/>
    </location>
</feature>
<evidence type="ECO:0000313" key="3">
    <source>
        <dbReference type="Proteomes" id="UP001158576"/>
    </source>
</evidence>
<keyword evidence="1" id="KW-0175">Coiled coil</keyword>
<evidence type="ECO:0000313" key="2">
    <source>
        <dbReference type="EMBL" id="CAG5111245.1"/>
    </source>
</evidence>
<protein>
    <submittedName>
        <fullName evidence="2">Oidioi.mRNA.OKI2018_I69.chr2.g5572.t1.cds</fullName>
    </submittedName>
</protein>